<keyword evidence="2" id="KW-1185">Reference proteome</keyword>
<evidence type="ECO:0000313" key="1">
    <source>
        <dbReference type="EMBL" id="SJZ50226.1"/>
    </source>
</evidence>
<organism evidence="1 2">
    <name type="scientific">Consotaella salsifontis</name>
    <dbReference type="NCBI Taxonomy" id="1365950"/>
    <lineage>
        <taxon>Bacteria</taxon>
        <taxon>Pseudomonadati</taxon>
        <taxon>Pseudomonadota</taxon>
        <taxon>Alphaproteobacteria</taxon>
        <taxon>Hyphomicrobiales</taxon>
        <taxon>Aurantimonadaceae</taxon>
        <taxon>Consotaella</taxon>
    </lineage>
</organism>
<dbReference type="OrthoDB" id="9936523at2"/>
<evidence type="ECO:0000313" key="2">
    <source>
        <dbReference type="Proteomes" id="UP000190135"/>
    </source>
</evidence>
<reference evidence="2" key="1">
    <citation type="submission" date="2017-02" db="EMBL/GenBank/DDBJ databases">
        <authorList>
            <person name="Varghese N."/>
            <person name="Submissions S."/>
        </authorList>
    </citation>
    <scope>NUCLEOTIDE SEQUENCE [LARGE SCALE GENOMIC DNA]</scope>
    <source>
        <strain evidence="2">USBA 369</strain>
    </source>
</reference>
<proteinExistence type="predicted"/>
<sequence length="114" mass="11999">MPGAVREKLKPAQSYGLTVEERAALENVVRQAYTVPEAAQILTVTAGRTATGSIVACGTANARRSDGTMSEARLFRAEGVPTAWGVPDFQLKQMAAANASSIEVYAACRDLGLV</sequence>
<dbReference type="EMBL" id="FUXL01000001">
    <property type="protein sequence ID" value="SJZ50226.1"/>
    <property type="molecule type" value="Genomic_DNA"/>
</dbReference>
<dbReference type="Proteomes" id="UP000190135">
    <property type="component" value="Unassembled WGS sequence"/>
</dbReference>
<gene>
    <name evidence="1" type="ORF">SAMN05428963_10177</name>
</gene>
<dbReference type="AlphaFoldDB" id="A0A1T4L672"/>
<name>A0A1T4L672_9HYPH</name>
<dbReference type="RefSeq" id="WP_131829835.1">
    <property type="nucleotide sequence ID" value="NZ_FUXL01000001.1"/>
</dbReference>
<accession>A0A1T4L672</accession>
<protein>
    <submittedName>
        <fullName evidence="1">Uncharacterized protein</fullName>
    </submittedName>
</protein>